<name>A0ABN3WTS3_9ACTN</name>
<evidence type="ECO:0000256" key="1">
    <source>
        <dbReference type="SAM" id="MobiDB-lite"/>
    </source>
</evidence>
<proteinExistence type="predicted"/>
<evidence type="ECO:0000313" key="2">
    <source>
        <dbReference type="EMBL" id="GAA2924392.1"/>
    </source>
</evidence>
<sequence>MIARAELADALAADRPVAEAPVDDDPPKVTAKVPVAGSIVARWQEEATAQGTRAGLPADRGTVGG</sequence>
<reference evidence="2 3" key="1">
    <citation type="journal article" date="2019" name="Int. J. Syst. Evol. Microbiol.">
        <title>The Global Catalogue of Microorganisms (GCM) 10K type strain sequencing project: providing services to taxonomists for standard genome sequencing and annotation.</title>
        <authorList>
            <consortium name="The Broad Institute Genomics Platform"/>
            <consortium name="The Broad Institute Genome Sequencing Center for Infectious Disease"/>
            <person name="Wu L."/>
            <person name="Ma J."/>
        </authorList>
    </citation>
    <scope>NUCLEOTIDE SEQUENCE [LARGE SCALE GENOMIC DNA]</scope>
    <source>
        <strain evidence="2 3">JCM 9650</strain>
    </source>
</reference>
<protein>
    <submittedName>
        <fullName evidence="2">Uncharacterized protein</fullName>
    </submittedName>
</protein>
<feature type="region of interest" description="Disordered" evidence="1">
    <location>
        <begin position="46"/>
        <end position="65"/>
    </location>
</feature>
<accession>A0ABN3WTS3</accession>
<dbReference type="EMBL" id="BAAAVA010000025">
    <property type="protein sequence ID" value="GAA2924392.1"/>
    <property type="molecule type" value="Genomic_DNA"/>
</dbReference>
<keyword evidence="3" id="KW-1185">Reference proteome</keyword>
<comment type="caution">
    <text evidence="2">The sequence shown here is derived from an EMBL/GenBank/DDBJ whole genome shotgun (WGS) entry which is preliminary data.</text>
</comment>
<organism evidence="2 3">
    <name type="scientific">Streptomyces erythrogriseus</name>
    <dbReference type="NCBI Taxonomy" id="284027"/>
    <lineage>
        <taxon>Bacteria</taxon>
        <taxon>Bacillati</taxon>
        <taxon>Actinomycetota</taxon>
        <taxon>Actinomycetes</taxon>
        <taxon>Kitasatosporales</taxon>
        <taxon>Streptomycetaceae</taxon>
        <taxon>Streptomyces</taxon>
        <taxon>Streptomyces griseoincarnatus group</taxon>
    </lineage>
</organism>
<evidence type="ECO:0000313" key="3">
    <source>
        <dbReference type="Proteomes" id="UP001501423"/>
    </source>
</evidence>
<dbReference type="Proteomes" id="UP001501423">
    <property type="component" value="Unassembled WGS sequence"/>
</dbReference>
<gene>
    <name evidence="2" type="ORF">GCM10010478_26100</name>
</gene>